<feature type="transmembrane region" description="Helical" evidence="1">
    <location>
        <begin position="48"/>
        <end position="65"/>
    </location>
</feature>
<dbReference type="Proteomes" id="UP000626109">
    <property type="component" value="Unassembled WGS sequence"/>
</dbReference>
<feature type="transmembrane region" description="Helical" evidence="1">
    <location>
        <begin position="71"/>
        <end position="89"/>
    </location>
</feature>
<keyword evidence="1" id="KW-0812">Transmembrane</keyword>
<keyword evidence="1" id="KW-1133">Transmembrane helix</keyword>
<feature type="transmembrane region" description="Helical" evidence="1">
    <location>
        <begin position="6"/>
        <end position="27"/>
    </location>
</feature>
<dbReference type="AlphaFoldDB" id="A0A813JBB6"/>
<gene>
    <name evidence="2" type="ORF">PGLA2088_LOCUS18255</name>
</gene>
<reference evidence="2" key="1">
    <citation type="submission" date="2021-02" db="EMBL/GenBank/DDBJ databases">
        <authorList>
            <person name="Dougan E. K."/>
            <person name="Rhodes N."/>
            <person name="Thang M."/>
            <person name="Chan C."/>
        </authorList>
    </citation>
    <scope>NUCLEOTIDE SEQUENCE</scope>
</reference>
<accession>A0A813JBB6</accession>
<protein>
    <submittedName>
        <fullName evidence="2">Uncharacterized protein</fullName>
    </submittedName>
</protein>
<comment type="caution">
    <text evidence="2">The sequence shown here is derived from an EMBL/GenBank/DDBJ whole genome shotgun (WGS) entry which is preliminary data.</text>
</comment>
<dbReference type="EMBL" id="CAJNNW010024502">
    <property type="protein sequence ID" value="CAE8672847.1"/>
    <property type="molecule type" value="Genomic_DNA"/>
</dbReference>
<proteinExistence type="predicted"/>
<evidence type="ECO:0000313" key="3">
    <source>
        <dbReference type="Proteomes" id="UP000626109"/>
    </source>
</evidence>
<sequence>MSLETVRYALFGASPFAAFNLMAEAFLTHGDWNNYSKTGQFRIYHSHILTLLMIVICATICLIWRSQPGRVIRSFFNIFVLVRLCMMLFKYKSVYHLLFDRTDVLAFRFAMSFATGQPGLTAVLNLVYAALSCHVYKGWVANTPETSTLFGPDSVIEFVCQEFNACFIIILVGWVADMRVFSQARTLIEIKASRATHSSLLMLLSTVCDVVVQLNADFRLVENGERLAAMLLQGAERSLKGICFEDFLFEAADKERLKKHVGRLRHGILGDLGMAIPISVRMRDSNGCALEVELVHSAYEHPDGRLHHFLGLREVIDMQADSMISIVNMMTSWNVQLSKNVRSCCTFHAVIGEVIGAANLLRKRGCFEARSLLDCAWCDCSWCCGLLGILFCCCGVVDLVLFCFVVCSLFRFCLSCMCLPVFCVGSCMCQALS</sequence>
<name>A0A813JBB6_POLGL</name>
<evidence type="ECO:0000256" key="1">
    <source>
        <dbReference type="SAM" id="Phobius"/>
    </source>
</evidence>
<evidence type="ECO:0000313" key="2">
    <source>
        <dbReference type="EMBL" id="CAE8672847.1"/>
    </source>
</evidence>
<organism evidence="2 3">
    <name type="scientific">Polarella glacialis</name>
    <name type="common">Dinoflagellate</name>
    <dbReference type="NCBI Taxonomy" id="89957"/>
    <lineage>
        <taxon>Eukaryota</taxon>
        <taxon>Sar</taxon>
        <taxon>Alveolata</taxon>
        <taxon>Dinophyceae</taxon>
        <taxon>Suessiales</taxon>
        <taxon>Suessiaceae</taxon>
        <taxon>Polarella</taxon>
    </lineage>
</organism>
<feature type="transmembrane region" description="Helical" evidence="1">
    <location>
        <begin position="109"/>
        <end position="131"/>
    </location>
</feature>
<feature type="transmembrane region" description="Helical" evidence="1">
    <location>
        <begin position="385"/>
        <end position="410"/>
    </location>
</feature>
<keyword evidence="1" id="KW-0472">Membrane</keyword>